<accession>A0A1M2V9J3</accession>
<dbReference type="AlphaFoldDB" id="A0A1M2V9J3"/>
<proteinExistence type="predicted"/>
<dbReference type="Proteomes" id="UP000184267">
    <property type="component" value="Unassembled WGS sequence"/>
</dbReference>
<reference evidence="2 3" key="1">
    <citation type="submission" date="2016-10" db="EMBL/GenBank/DDBJ databases">
        <title>Genome sequence of the basidiomycete white-rot fungus Trametes pubescens.</title>
        <authorList>
            <person name="Makela M.R."/>
            <person name="Granchi Z."/>
            <person name="Peng M."/>
            <person name="De Vries R.P."/>
            <person name="Grigoriev I."/>
            <person name="Riley R."/>
            <person name="Hilden K."/>
        </authorList>
    </citation>
    <scope>NUCLEOTIDE SEQUENCE [LARGE SCALE GENOMIC DNA]</scope>
    <source>
        <strain evidence="2 3">FBCC735</strain>
    </source>
</reference>
<feature type="region of interest" description="Disordered" evidence="1">
    <location>
        <begin position="1"/>
        <end position="20"/>
    </location>
</feature>
<gene>
    <name evidence="2" type="ORF">TRAPUB_5103</name>
</gene>
<name>A0A1M2V9J3_TRAPU</name>
<evidence type="ECO:0000313" key="3">
    <source>
        <dbReference type="Proteomes" id="UP000184267"/>
    </source>
</evidence>
<protein>
    <submittedName>
        <fullName evidence="2">Uncharacterized protein</fullName>
    </submittedName>
</protein>
<evidence type="ECO:0000313" key="2">
    <source>
        <dbReference type="EMBL" id="OJT04226.1"/>
    </source>
</evidence>
<organism evidence="2 3">
    <name type="scientific">Trametes pubescens</name>
    <name type="common">White-rot fungus</name>
    <dbReference type="NCBI Taxonomy" id="154538"/>
    <lineage>
        <taxon>Eukaryota</taxon>
        <taxon>Fungi</taxon>
        <taxon>Dikarya</taxon>
        <taxon>Basidiomycota</taxon>
        <taxon>Agaricomycotina</taxon>
        <taxon>Agaricomycetes</taxon>
        <taxon>Polyporales</taxon>
        <taxon>Polyporaceae</taxon>
        <taxon>Trametes</taxon>
    </lineage>
</organism>
<sequence>MRIGLSEVLTDGGEKGAGEAMSDPARALACIAVNVHISRTVDMDMASEQGTTCDDKTVSACHGDSEEASMVEVGDAV</sequence>
<dbReference type="EMBL" id="MNAD01001554">
    <property type="protein sequence ID" value="OJT04226.1"/>
    <property type="molecule type" value="Genomic_DNA"/>
</dbReference>
<keyword evidence="3" id="KW-1185">Reference proteome</keyword>
<comment type="caution">
    <text evidence="2">The sequence shown here is derived from an EMBL/GenBank/DDBJ whole genome shotgun (WGS) entry which is preliminary data.</text>
</comment>
<evidence type="ECO:0000256" key="1">
    <source>
        <dbReference type="SAM" id="MobiDB-lite"/>
    </source>
</evidence>